<dbReference type="Gene3D" id="3.40.50.2300">
    <property type="match status" value="1"/>
</dbReference>
<accession>A0AAD4MSI6</accession>
<evidence type="ECO:0000313" key="5">
    <source>
        <dbReference type="Proteomes" id="UP001201812"/>
    </source>
</evidence>
<comment type="caution">
    <text evidence="4">The sequence shown here is derived from an EMBL/GenBank/DDBJ whole genome shotgun (WGS) entry which is preliminary data.</text>
</comment>
<feature type="region of interest" description="Disordered" evidence="1">
    <location>
        <begin position="1"/>
        <end position="21"/>
    </location>
</feature>
<protein>
    <submittedName>
        <fullName evidence="4">Piwi domain-containing protein</fullName>
    </submittedName>
</protein>
<dbReference type="InterPro" id="IPR003100">
    <property type="entry name" value="PAZ_dom"/>
</dbReference>
<dbReference type="PANTHER" id="PTHR22891">
    <property type="entry name" value="EUKARYOTIC TRANSLATION INITIATION FACTOR 2C"/>
    <property type="match status" value="1"/>
</dbReference>
<evidence type="ECO:0000259" key="2">
    <source>
        <dbReference type="PROSITE" id="PS50821"/>
    </source>
</evidence>
<dbReference type="AlphaFoldDB" id="A0AAD4MSI6"/>
<dbReference type="EMBL" id="JAKKPZ010000081">
    <property type="protein sequence ID" value="KAI1703514.1"/>
    <property type="molecule type" value="Genomic_DNA"/>
</dbReference>
<dbReference type="Gene3D" id="2.170.260.10">
    <property type="entry name" value="paz domain"/>
    <property type="match status" value="1"/>
</dbReference>
<dbReference type="InterPro" id="IPR012337">
    <property type="entry name" value="RNaseH-like_sf"/>
</dbReference>
<dbReference type="Pfam" id="PF02171">
    <property type="entry name" value="Piwi"/>
    <property type="match status" value="1"/>
</dbReference>
<dbReference type="CDD" id="cd02846">
    <property type="entry name" value="PAZ_argonaute_like"/>
    <property type="match status" value="1"/>
</dbReference>
<keyword evidence="5" id="KW-1185">Reference proteome</keyword>
<dbReference type="PROSITE" id="PS50821">
    <property type="entry name" value="PAZ"/>
    <property type="match status" value="1"/>
</dbReference>
<evidence type="ECO:0000259" key="3">
    <source>
        <dbReference type="PROSITE" id="PS50822"/>
    </source>
</evidence>
<name>A0AAD4MSI6_9BILA</name>
<feature type="domain" description="Piwi" evidence="3">
    <location>
        <begin position="538"/>
        <end position="851"/>
    </location>
</feature>
<organism evidence="4 5">
    <name type="scientific">Ditylenchus destructor</name>
    <dbReference type="NCBI Taxonomy" id="166010"/>
    <lineage>
        <taxon>Eukaryota</taxon>
        <taxon>Metazoa</taxon>
        <taxon>Ecdysozoa</taxon>
        <taxon>Nematoda</taxon>
        <taxon>Chromadorea</taxon>
        <taxon>Rhabditida</taxon>
        <taxon>Tylenchina</taxon>
        <taxon>Tylenchomorpha</taxon>
        <taxon>Sphaerularioidea</taxon>
        <taxon>Anguinidae</taxon>
        <taxon>Anguininae</taxon>
        <taxon>Ditylenchus</taxon>
    </lineage>
</organism>
<feature type="compositionally biased region" description="Polar residues" evidence="1">
    <location>
        <begin position="1"/>
        <end position="10"/>
    </location>
</feature>
<reference evidence="4" key="1">
    <citation type="submission" date="2022-01" db="EMBL/GenBank/DDBJ databases">
        <title>Genome Sequence Resource for Two Populations of Ditylenchus destructor, the Migratory Endoparasitic Phytonematode.</title>
        <authorList>
            <person name="Zhang H."/>
            <person name="Lin R."/>
            <person name="Xie B."/>
        </authorList>
    </citation>
    <scope>NUCLEOTIDE SEQUENCE</scope>
    <source>
        <strain evidence="4">BazhouSP</strain>
    </source>
</reference>
<dbReference type="Pfam" id="PF02170">
    <property type="entry name" value="PAZ"/>
    <property type="match status" value="1"/>
</dbReference>
<sequence>MADRPSTSKSASKDEGGPEKVTQLKKGTVGKRINIETNYLRLTITPPLVPNSSVSKIYMYDVYIYPPTSANRNELRLRPQRRTAFWTAVRNHYQVFGDESYLVYDDGRRLYSRSKLYPLLVDEDNPKPIENELEWDFEYTYKERPFKAFIKIIPTGSFRLTATETRHNQEQPRFLNCLLTQCLRLTEQPNLPNSQFSLNDLWFCVKRCVYRVPFDAFYEPVELGNCAVLLHGLRCDVKYDSNGRPLFNVKLASAVFAKVNLDLIDFYATVVNQAHLSEADLIRLHEYGMNDAQAQRMTDALRGLSLKTKHSNLHKKCIGLVKEHSRNYRFEHPQFGPMTVEEYFLHVYRRRLQYPYMPLVQVHPPSPLILFPMELLTISDEVQMINKRLPLNIRAKIAEQTSFLPPQYFDRIAHLLLNSTMLDNKVSSSFGLQFQQKFLQLEGRVLAKPKLYYQYAAEGLCEPANERFYFVLICLNDAYFDAIGRTVWELVKICRDKRMNIKDLSPVHHIEFGLNGNIRQLKSELQSTLKLVKEGCKPLFIVIKEDEDTNGYEAVKTTLDQQGHISQFIKKSNAIQMAGRNQSIMKSLVLKLNSKLGGLNNKVIDCHDWQKFTTTPTLIVGVDTIRAARNDDMPSVVGVTGSIDDTFARYSSGFCIFDPDEEYVPELDTLILNAIDAFAQHIKKAPKHIILLRGGLSDSQYDNVAKVEFGALGDACRRFEERYPTEFSRSNPFNPTVTYLIVSRKHSTRFKMETIPRGDRYNGNVPSGTVVDSVIAGKKDYYLCSHNGLLGTSRPAYYEMMYDTWRLTGDNLQSFMYSLCHLVGRSRLPVSIPAPLYYADLLCRRVCTYIHTEKRQNSGSLDYDSIRVEDSLKKLLYFA</sequence>
<dbReference type="GO" id="GO:0003723">
    <property type="term" value="F:RNA binding"/>
    <property type="evidence" value="ECO:0007669"/>
    <property type="project" value="InterPro"/>
</dbReference>
<dbReference type="PROSITE" id="PS50822">
    <property type="entry name" value="PIWI"/>
    <property type="match status" value="1"/>
</dbReference>
<evidence type="ECO:0000256" key="1">
    <source>
        <dbReference type="SAM" id="MobiDB-lite"/>
    </source>
</evidence>
<dbReference type="SUPFAM" id="SSF53098">
    <property type="entry name" value="Ribonuclease H-like"/>
    <property type="match status" value="1"/>
</dbReference>
<dbReference type="SMART" id="SM00950">
    <property type="entry name" value="Piwi"/>
    <property type="match status" value="1"/>
</dbReference>
<dbReference type="InterPro" id="IPR003165">
    <property type="entry name" value="Piwi"/>
</dbReference>
<dbReference type="InterPro" id="IPR036397">
    <property type="entry name" value="RNaseH_sf"/>
</dbReference>
<dbReference type="Gene3D" id="3.30.420.10">
    <property type="entry name" value="Ribonuclease H-like superfamily/Ribonuclease H"/>
    <property type="match status" value="1"/>
</dbReference>
<evidence type="ECO:0000313" key="4">
    <source>
        <dbReference type="EMBL" id="KAI1703514.1"/>
    </source>
</evidence>
<dbReference type="Proteomes" id="UP001201812">
    <property type="component" value="Unassembled WGS sequence"/>
</dbReference>
<dbReference type="InterPro" id="IPR036085">
    <property type="entry name" value="PAZ_dom_sf"/>
</dbReference>
<gene>
    <name evidence="4" type="ORF">DdX_14847</name>
</gene>
<dbReference type="SUPFAM" id="SSF101690">
    <property type="entry name" value="PAZ domain"/>
    <property type="match status" value="1"/>
</dbReference>
<feature type="domain" description="PAZ" evidence="2">
    <location>
        <begin position="262"/>
        <end position="380"/>
    </location>
</feature>
<proteinExistence type="predicted"/>